<protein>
    <submittedName>
        <fullName evidence="1">Uncharacterized protein</fullName>
    </submittedName>
</protein>
<name>A0A2Z4FN86_9DELT</name>
<evidence type="ECO:0000313" key="2">
    <source>
        <dbReference type="Proteomes" id="UP000249799"/>
    </source>
</evidence>
<dbReference type="RefSeq" id="WP_111335945.1">
    <property type="nucleotide sequence ID" value="NZ_CP030032.1"/>
</dbReference>
<dbReference type="Pfam" id="PF12730">
    <property type="entry name" value="ABC2_membrane_4"/>
    <property type="match status" value="1"/>
</dbReference>
<dbReference type="AlphaFoldDB" id="A0A2Z4FN86"/>
<accession>A0A2Z4FN86</accession>
<reference evidence="1 2" key="1">
    <citation type="submission" date="2018-06" db="EMBL/GenBank/DDBJ databases">
        <title>Lujinxingia sediminis gen. nov. sp. nov., a new facultative anaerobic member of the class Deltaproteobacteria, and proposal of Lujinxingaceae fam. nov.</title>
        <authorList>
            <person name="Guo L.-Y."/>
            <person name="Li C.-M."/>
            <person name="Wang S."/>
            <person name="Du Z.-J."/>
        </authorList>
    </citation>
    <scope>NUCLEOTIDE SEQUENCE [LARGE SCALE GENOMIC DNA]</scope>
    <source>
        <strain evidence="1 2">FA350</strain>
    </source>
</reference>
<evidence type="ECO:0000313" key="1">
    <source>
        <dbReference type="EMBL" id="AWV90471.1"/>
    </source>
</evidence>
<dbReference type="KEGG" id="bsed:DN745_14490"/>
<proteinExistence type="predicted"/>
<organism evidence="1 2">
    <name type="scientific">Bradymonas sediminis</name>
    <dbReference type="NCBI Taxonomy" id="1548548"/>
    <lineage>
        <taxon>Bacteria</taxon>
        <taxon>Deltaproteobacteria</taxon>
        <taxon>Bradymonadales</taxon>
        <taxon>Bradymonadaceae</taxon>
        <taxon>Bradymonas</taxon>
    </lineage>
</organism>
<dbReference type="OrthoDB" id="265625at2"/>
<sequence>MMATTRTISAASQLTTVYSTDLMRLVRAKKTLILLIVQFLPVLFAIVYIFYDEVDGLSLFTETVQGVVFPFLAPLAAVFFGGPALVDEMEGRTLTYLLLRPIAKPALYLGKWLASTTVAVGLVLLPMVVLLGLVMIAAGGMGGMSPGGIAQVLGATVLGTACYTAIFACLGALAAKSQFPGIIYFVIAEMLFPLFPILELLSVRFHMRTAAGFNAAQRLGLLDRMIFDEPLDIAWWVGFVVLGAFCALAVGLGAAIFSQKQYHIK</sequence>
<dbReference type="EMBL" id="CP030032">
    <property type="protein sequence ID" value="AWV90471.1"/>
    <property type="molecule type" value="Genomic_DNA"/>
</dbReference>
<dbReference type="Proteomes" id="UP000249799">
    <property type="component" value="Chromosome"/>
</dbReference>
<keyword evidence="2" id="KW-1185">Reference proteome</keyword>
<gene>
    <name evidence="1" type="ORF">DN745_14490</name>
</gene>